<protein>
    <submittedName>
        <fullName evidence="2">Uncharacterized protein</fullName>
    </submittedName>
</protein>
<dbReference type="InterPro" id="IPR001563">
    <property type="entry name" value="Peptidase_S10"/>
</dbReference>
<sequence length="118" mass="13272">MVVGHYIPQLAALLLDYNKQPNIKPVKLKAIALGNPLLDIKISVNDAEYLWSHGVISDEMLMLKNTVCNESKYLLELIHHNLSKECTKVFQRMQEEMGSDTDTHDLLLPTCLLPSVGV</sequence>
<dbReference type="PANTHER" id="PTHR11802">
    <property type="entry name" value="SERINE PROTEASE FAMILY S10 SERINE CARBOXYPEPTIDASE"/>
    <property type="match status" value="1"/>
</dbReference>
<dbReference type="Gene3D" id="3.40.50.1820">
    <property type="entry name" value="alpha/beta hydrolase"/>
    <property type="match status" value="1"/>
</dbReference>
<dbReference type="Proteomes" id="UP000593564">
    <property type="component" value="Unassembled WGS sequence"/>
</dbReference>
<evidence type="ECO:0000256" key="1">
    <source>
        <dbReference type="ARBA" id="ARBA00009431"/>
    </source>
</evidence>
<name>A0A7J7GHZ8_CAMSI</name>
<accession>A0A7J7GHZ8</accession>
<dbReference type="GO" id="GO:0005773">
    <property type="term" value="C:vacuole"/>
    <property type="evidence" value="ECO:0007669"/>
    <property type="project" value="TreeGrafter"/>
</dbReference>
<organism evidence="2 3">
    <name type="scientific">Camellia sinensis</name>
    <name type="common">Tea plant</name>
    <name type="synonym">Thea sinensis</name>
    <dbReference type="NCBI Taxonomy" id="4442"/>
    <lineage>
        <taxon>Eukaryota</taxon>
        <taxon>Viridiplantae</taxon>
        <taxon>Streptophyta</taxon>
        <taxon>Embryophyta</taxon>
        <taxon>Tracheophyta</taxon>
        <taxon>Spermatophyta</taxon>
        <taxon>Magnoliopsida</taxon>
        <taxon>eudicotyledons</taxon>
        <taxon>Gunneridae</taxon>
        <taxon>Pentapetalae</taxon>
        <taxon>asterids</taxon>
        <taxon>Ericales</taxon>
        <taxon>Theaceae</taxon>
        <taxon>Camellia</taxon>
    </lineage>
</organism>
<dbReference type="GO" id="GO:0006508">
    <property type="term" value="P:proteolysis"/>
    <property type="evidence" value="ECO:0007669"/>
    <property type="project" value="InterPro"/>
</dbReference>
<reference evidence="2 3" key="2">
    <citation type="submission" date="2020-07" db="EMBL/GenBank/DDBJ databases">
        <title>Genome assembly of wild tea tree DASZ reveals pedigree and selection history of tea varieties.</title>
        <authorList>
            <person name="Zhang W."/>
        </authorList>
    </citation>
    <scope>NUCLEOTIDE SEQUENCE [LARGE SCALE GENOMIC DNA]</scope>
    <source>
        <strain evidence="3">cv. G240</strain>
        <tissue evidence="2">Leaf</tissue>
    </source>
</reference>
<dbReference type="Pfam" id="PF00450">
    <property type="entry name" value="Peptidase_S10"/>
    <property type="match status" value="1"/>
</dbReference>
<dbReference type="InterPro" id="IPR029058">
    <property type="entry name" value="AB_hydrolase_fold"/>
</dbReference>
<evidence type="ECO:0000313" key="2">
    <source>
        <dbReference type="EMBL" id="KAF5939054.1"/>
    </source>
</evidence>
<dbReference type="PANTHER" id="PTHR11802:SF349">
    <property type="entry name" value="SERINE CARBOXYPEPTIDASE-LIKE 46"/>
    <property type="match status" value="1"/>
</dbReference>
<comment type="similarity">
    <text evidence="1">Belongs to the peptidase S10 family.</text>
</comment>
<comment type="caution">
    <text evidence="2">The sequence shown here is derived from an EMBL/GenBank/DDBJ whole genome shotgun (WGS) entry which is preliminary data.</text>
</comment>
<evidence type="ECO:0000313" key="3">
    <source>
        <dbReference type="Proteomes" id="UP000593564"/>
    </source>
</evidence>
<dbReference type="AlphaFoldDB" id="A0A7J7GHZ8"/>
<reference evidence="3" key="1">
    <citation type="journal article" date="2020" name="Nat. Commun.">
        <title>Genome assembly of wild tea tree DASZ reveals pedigree and selection history of tea varieties.</title>
        <authorList>
            <person name="Zhang W."/>
            <person name="Zhang Y."/>
            <person name="Qiu H."/>
            <person name="Guo Y."/>
            <person name="Wan H."/>
            <person name="Zhang X."/>
            <person name="Scossa F."/>
            <person name="Alseekh S."/>
            <person name="Zhang Q."/>
            <person name="Wang P."/>
            <person name="Xu L."/>
            <person name="Schmidt M.H."/>
            <person name="Jia X."/>
            <person name="Li D."/>
            <person name="Zhu A."/>
            <person name="Guo F."/>
            <person name="Chen W."/>
            <person name="Ni D."/>
            <person name="Usadel B."/>
            <person name="Fernie A.R."/>
            <person name="Wen W."/>
        </authorList>
    </citation>
    <scope>NUCLEOTIDE SEQUENCE [LARGE SCALE GENOMIC DNA]</scope>
    <source>
        <strain evidence="3">cv. G240</strain>
    </source>
</reference>
<proteinExistence type="inferred from homology"/>
<dbReference type="EMBL" id="JACBKZ010000011">
    <property type="protein sequence ID" value="KAF5939054.1"/>
    <property type="molecule type" value="Genomic_DNA"/>
</dbReference>
<dbReference type="GO" id="GO:0004185">
    <property type="term" value="F:serine-type carboxypeptidase activity"/>
    <property type="evidence" value="ECO:0007669"/>
    <property type="project" value="InterPro"/>
</dbReference>
<dbReference type="SUPFAM" id="SSF53474">
    <property type="entry name" value="alpha/beta-Hydrolases"/>
    <property type="match status" value="1"/>
</dbReference>
<keyword evidence="3" id="KW-1185">Reference proteome</keyword>
<gene>
    <name evidence="2" type="ORF">HYC85_023313</name>
</gene>